<name>A0A225E5X1_9BACT</name>
<keyword evidence="2" id="KW-1185">Reference proteome</keyword>
<dbReference type="SUPFAM" id="SSF89550">
    <property type="entry name" value="PHP domain-like"/>
    <property type="match status" value="1"/>
</dbReference>
<dbReference type="InterPro" id="IPR016195">
    <property type="entry name" value="Pol/histidinol_Pase-like"/>
</dbReference>
<proteinExistence type="predicted"/>
<evidence type="ECO:0000313" key="2">
    <source>
        <dbReference type="Proteomes" id="UP000214646"/>
    </source>
</evidence>
<organism evidence="1 2">
    <name type="scientific">Fimbriiglobus ruber</name>
    <dbReference type="NCBI Taxonomy" id="1908690"/>
    <lineage>
        <taxon>Bacteria</taxon>
        <taxon>Pseudomonadati</taxon>
        <taxon>Planctomycetota</taxon>
        <taxon>Planctomycetia</taxon>
        <taxon>Gemmatales</taxon>
        <taxon>Gemmataceae</taxon>
        <taxon>Fimbriiglobus</taxon>
    </lineage>
</organism>
<gene>
    <name evidence="1" type="ORF">FRUB_00863</name>
</gene>
<accession>A0A225E5X1</accession>
<comment type="caution">
    <text evidence="1">The sequence shown here is derived from an EMBL/GenBank/DDBJ whole genome shotgun (WGS) entry which is preliminary data.</text>
</comment>
<dbReference type="AlphaFoldDB" id="A0A225E5X1"/>
<reference evidence="2" key="1">
    <citation type="submission" date="2017-06" db="EMBL/GenBank/DDBJ databases">
        <title>Genome analysis of Fimbriiglobus ruber SP5, the first member of the order Planctomycetales with confirmed chitinolytic capability.</title>
        <authorList>
            <person name="Ravin N.V."/>
            <person name="Rakitin A.L."/>
            <person name="Ivanova A.A."/>
            <person name="Beletsky A.V."/>
            <person name="Kulichevskaya I.S."/>
            <person name="Mardanov A.V."/>
            <person name="Dedysh S.N."/>
        </authorList>
    </citation>
    <scope>NUCLEOTIDE SEQUENCE [LARGE SCALE GENOMIC DNA]</scope>
    <source>
        <strain evidence="2">SP5</strain>
    </source>
</reference>
<dbReference type="Gene3D" id="3.20.20.140">
    <property type="entry name" value="Metal-dependent hydrolases"/>
    <property type="match status" value="1"/>
</dbReference>
<protein>
    <submittedName>
        <fullName evidence="1">Uncharacterized protein</fullName>
    </submittedName>
</protein>
<dbReference type="Proteomes" id="UP000214646">
    <property type="component" value="Unassembled WGS sequence"/>
</dbReference>
<dbReference type="EMBL" id="NIDE01000001">
    <property type="protein sequence ID" value="OWK47164.1"/>
    <property type="molecule type" value="Genomic_DNA"/>
</dbReference>
<sequence>MTPKPEWKKLQGPPVEHFSRAKSHGYDFYTVTDHSQEADFQPPRPANANWMTTKKAAAEATDERFVALTGFEHSENDGPGGRGHINVLNTEEYINAMAPGVDLPFLYKWLKSAEPNGEGPVVATFNHPGPKQYNDWGHRDPAVTDIITMLEVINSNKKIHYEAFVNALDKGWKVSPVCGNDNHGYYGIMNQTSRTFVLATARTKAALLGAMKERRTYAALDQNIQCRYRVNGAIMGSTLDKPGRFRFDISISDPDTTKPKNKITKIDIVKDGGVVVEAYRPETPDYTVNWSPTIEDTTSKYFFIRVWNAGGGDAPNGNPDNPVAWLAPIWTGR</sequence>
<evidence type="ECO:0000313" key="1">
    <source>
        <dbReference type="EMBL" id="OWK47164.1"/>
    </source>
</evidence>